<comment type="similarity">
    <text evidence="5">Belongs to the truncated hemoglobin family. Group II subfamily.</text>
</comment>
<gene>
    <name evidence="7" type="ORF">B843_10055</name>
</gene>
<evidence type="ECO:0000256" key="1">
    <source>
        <dbReference type="ARBA" id="ARBA00022448"/>
    </source>
</evidence>
<dbReference type="InterPro" id="IPR044203">
    <property type="entry name" value="GlbO/GLB3-like"/>
</dbReference>
<sequence length="141" mass="16612">MTNHSLGEPQDPQLAQQTFYEAVGGEDTFREVVHRFYQQVQKDDLIGPMYPADDWDGAEDRLRWFLSQYWGGPQTFSENRGHPRLRMRHARLLIGEAEAQRWLEMMDKAIAEIDEQRLPLAHRAAMREHMQRVAYMLINKA</sequence>
<name>W5Y2D0_9CORY</name>
<dbReference type="InterPro" id="IPR001486">
    <property type="entry name" value="Hemoglobin_trunc"/>
</dbReference>
<dbReference type="STRING" id="1224164.B843_10055"/>
<dbReference type="KEGG" id="cvt:B843_10055"/>
<keyword evidence="4" id="KW-0408">Iron</keyword>
<dbReference type="PANTHER" id="PTHR47366:SF1">
    <property type="entry name" value="TWO-ON-TWO HEMOGLOBIN-3"/>
    <property type="match status" value="1"/>
</dbReference>
<dbReference type="Gene3D" id="1.10.490.10">
    <property type="entry name" value="Globins"/>
    <property type="match status" value="1"/>
</dbReference>
<keyword evidence="3" id="KW-0479">Metal-binding</keyword>
<evidence type="ECO:0000256" key="5">
    <source>
        <dbReference type="ARBA" id="ARBA00034496"/>
    </source>
</evidence>
<dbReference type="InterPro" id="IPR012292">
    <property type="entry name" value="Globin/Proto"/>
</dbReference>
<protein>
    <submittedName>
        <fullName evidence="7">Hemoglobin-like protein</fullName>
    </submittedName>
</protein>
<evidence type="ECO:0000256" key="6">
    <source>
        <dbReference type="PIRSR" id="PIRSR601486-1"/>
    </source>
</evidence>
<dbReference type="GO" id="GO:0019825">
    <property type="term" value="F:oxygen binding"/>
    <property type="evidence" value="ECO:0007669"/>
    <property type="project" value="InterPro"/>
</dbReference>
<dbReference type="HOGENOM" id="CLU_103526_3_1_11"/>
<keyword evidence="1" id="KW-0813">Transport</keyword>
<dbReference type="SUPFAM" id="SSF46458">
    <property type="entry name" value="Globin-like"/>
    <property type="match status" value="1"/>
</dbReference>
<evidence type="ECO:0000256" key="2">
    <source>
        <dbReference type="ARBA" id="ARBA00022617"/>
    </source>
</evidence>
<proteinExistence type="inferred from homology"/>
<dbReference type="CDD" id="cd14771">
    <property type="entry name" value="TrHb2_Mt-trHbO-like_O"/>
    <property type="match status" value="1"/>
</dbReference>
<evidence type="ECO:0000256" key="4">
    <source>
        <dbReference type="ARBA" id="ARBA00023004"/>
    </source>
</evidence>
<evidence type="ECO:0000313" key="7">
    <source>
        <dbReference type="EMBL" id="AHI23396.1"/>
    </source>
</evidence>
<keyword evidence="2 6" id="KW-0349">Heme</keyword>
<dbReference type="GO" id="GO:0005344">
    <property type="term" value="F:oxygen carrier activity"/>
    <property type="evidence" value="ECO:0007669"/>
    <property type="project" value="InterPro"/>
</dbReference>
<evidence type="ECO:0000313" key="8">
    <source>
        <dbReference type="Proteomes" id="UP000019222"/>
    </source>
</evidence>
<dbReference type="RefSeq" id="WP_025253397.1">
    <property type="nucleotide sequence ID" value="NZ_CP004353.1"/>
</dbReference>
<dbReference type="AlphaFoldDB" id="W5Y2D0"/>
<dbReference type="GO" id="GO:0020037">
    <property type="term" value="F:heme binding"/>
    <property type="evidence" value="ECO:0007669"/>
    <property type="project" value="InterPro"/>
</dbReference>
<keyword evidence="8" id="KW-1185">Reference proteome</keyword>
<reference evidence="7 8" key="1">
    <citation type="submission" date="2013-02" db="EMBL/GenBank/DDBJ databases">
        <title>The complete genome sequence of Corynebacterium vitaeruminis DSM 20294.</title>
        <authorList>
            <person name="Ruckert C."/>
            <person name="Albersmeier A."/>
            <person name="Kalinowski J."/>
        </authorList>
    </citation>
    <scope>NUCLEOTIDE SEQUENCE [LARGE SCALE GENOMIC DNA]</scope>
    <source>
        <strain evidence="8">ATCC 10234</strain>
    </source>
</reference>
<dbReference type="eggNOG" id="COG2346">
    <property type="taxonomic scope" value="Bacteria"/>
</dbReference>
<feature type="binding site" description="distal binding residue" evidence="6">
    <location>
        <position position="129"/>
    </location>
    <ligand>
        <name>heme</name>
        <dbReference type="ChEBI" id="CHEBI:30413"/>
    </ligand>
    <ligandPart>
        <name>Fe</name>
        <dbReference type="ChEBI" id="CHEBI:18248"/>
    </ligandPart>
</feature>
<organism evidence="7 8">
    <name type="scientific">Corynebacterium vitaeruminis DSM 20294</name>
    <dbReference type="NCBI Taxonomy" id="1224164"/>
    <lineage>
        <taxon>Bacteria</taxon>
        <taxon>Bacillati</taxon>
        <taxon>Actinomycetota</taxon>
        <taxon>Actinomycetes</taxon>
        <taxon>Mycobacteriales</taxon>
        <taxon>Corynebacteriaceae</taxon>
        <taxon>Corynebacterium</taxon>
    </lineage>
</organism>
<evidence type="ECO:0000256" key="3">
    <source>
        <dbReference type="ARBA" id="ARBA00022723"/>
    </source>
</evidence>
<dbReference type="EMBL" id="CP004353">
    <property type="protein sequence ID" value="AHI23396.1"/>
    <property type="molecule type" value="Genomic_DNA"/>
</dbReference>
<dbReference type="Proteomes" id="UP000019222">
    <property type="component" value="Chromosome"/>
</dbReference>
<dbReference type="InterPro" id="IPR009050">
    <property type="entry name" value="Globin-like_sf"/>
</dbReference>
<accession>W5Y2D0</accession>
<dbReference type="GO" id="GO:0046872">
    <property type="term" value="F:metal ion binding"/>
    <property type="evidence" value="ECO:0007669"/>
    <property type="project" value="UniProtKB-KW"/>
</dbReference>
<dbReference type="PATRIC" id="fig|1224164.3.peg.2031"/>
<dbReference type="PANTHER" id="PTHR47366">
    <property type="entry name" value="TWO-ON-TWO HEMOGLOBIN-3"/>
    <property type="match status" value="1"/>
</dbReference>
<dbReference type="Pfam" id="PF01152">
    <property type="entry name" value="Bac_globin"/>
    <property type="match status" value="1"/>
</dbReference>